<evidence type="ECO:0000259" key="2">
    <source>
        <dbReference type="Pfam" id="PF02371"/>
    </source>
</evidence>
<dbReference type="Pfam" id="PF01548">
    <property type="entry name" value="DEDD_Tnp_IS110"/>
    <property type="match status" value="1"/>
</dbReference>
<evidence type="ECO:0000313" key="4">
    <source>
        <dbReference type="Proteomes" id="UP000542889"/>
    </source>
</evidence>
<feature type="domain" description="Transposase IS116/IS110/IS902 C-terminal" evidence="2">
    <location>
        <begin position="267"/>
        <end position="344"/>
    </location>
</feature>
<dbReference type="Pfam" id="PF02371">
    <property type="entry name" value="Transposase_20"/>
    <property type="match status" value="1"/>
</dbReference>
<dbReference type="InterPro" id="IPR047650">
    <property type="entry name" value="Transpos_IS110"/>
</dbReference>
<evidence type="ECO:0000313" key="3">
    <source>
        <dbReference type="EMBL" id="NVO89636.1"/>
    </source>
</evidence>
<dbReference type="PANTHER" id="PTHR33055">
    <property type="entry name" value="TRANSPOSASE FOR INSERTION SEQUENCE ELEMENT IS1111A"/>
    <property type="match status" value="1"/>
</dbReference>
<evidence type="ECO:0000259" key="1">
    <source>
        <dbReference type="Pfam" id="PF01548"/>
    </source>
</evidence>
<reference evidence="3 4" key="1">
    <citation type="submission" date="2020-06" db="EMBL/GenBank/DDBJ databases">
        <title>Lactobacillus rhamnosus QC,genome.</title>
        <authorList>
            <person name="Yi H."/>
            <person name="Jin M."/>
        </authorList>
    </citation>
    <scope>NUCLEOTIDE SEQUENCE [LARGE SCALE GENOMIC DNA]</scope>
    <source>
        <strain evidence="3 4">QC</strain>
    </source>
</reference>
<dbReference type="InterPro" id="IPR003346">
    <property type="entry name" value="Transposase_20"/>
</dbReference>
<name>A0A7Y7UL67_LACRH</name>
<dbReference type="GO" id="GO:0006313">
    <property type="term" value="P:DNA transposition"/>
    <property type="evidence" value="ECO:0007669"/>
    <property type="project" value="InterPro"/>
</dbReference>
<dbReference type="PANTHER" id="PTHR33055:SF13">
    <property type="entry name" value="TRANSPOSASE"/>
    <property type="match status" value="1"/>
</dbReference>
<dbReference type="InterPro" id="IPR002525">
    <property type="entry name" value="Transp_IS110-like_N"/>
</dbReference>
<dbReference type="EMBL" id="JABXWP010000037">
    <property type="protein sequence ID" value="NVO89636.1"/>
    <property type="molecule type" value="Genomic_DNA"/>
</dbReference>
<dbReference type="Proteomes" id="UP000542889">
    <property type="component" value="Unassembled WGS sequence"/>
</dbReference>
<accession>A0A7Y7UL67</accession>
<dbReference type="NCBIfam" id="NF033542">
    <property type="entry name" value="transpos_IS110"/>
    <property type="match status" value="1"/>
</dbReference>
<sequence length="401" mass="46172">MECIFGIDISKHTANVAVLIDRQVIKEFKLSSNREGFERLEDELNSFREPKIIFESTGIYSRPWRAFFHRNGWLYTEINPLKAKKVMDSFRIVKTDSVDAVGLAEAMSRNNFAPSFQEKPEYTELRDLHRIYQEHNDDVVRNKNRLHHELQLTFPEIEHFLSRTEGALYWHIVQIFPHPYLVLQHSSTELTSIILKATSKNMGPKRAQHLAEHLLELAKSSGPAVDIDSYALKRVTELAYEVERLDRSKKSLIEEMAKIGTNLPEVAILTTIPGIALKSALCIIAELGDIRRFHSANAINAYIGIDLTTYQSGDYTAEQRIRKRGNPLARKVLYRTVINIISASSYRPTRFNDFYQMKKQSSQSKGTKKIAVAVMSRLNRMIFHLVLHNEVYEPTVSQPRQ</sequence>
<proteinExistence type="predicted"/>
<comment type="caution">
    <text evidence="3">The sequence shown here is derived from an EMBL/GenBank/DDBJ whole genome shotgun (WGS) entry which is preliminary data.</text>
</comment>
<dbReference type="AlphaFoldDB" id="A0A7Y7UL67"/>
<organism evidence="3 4">
    <name type="scientific">Lacticaseibacillus rhamnosus</name>
    <name type="common">Lactobacillus rhamnosus</name>
    <dbReference type="NCBI Taxonomy" id="47715"/>
    <lineage>
        <taxon>Bacteria</taxon>
        <taxon>Bacillati</taxon>
        <taxon>Bacillota</taxon>
        <taxon>Bacilli</taxon>
        <taxon>Lactobacillales</taxon>
        <taxon>Lactobacillaceae</taxon>
        <taxon>Lacticaseibacillus</taxon>
    </lineage>
</organism>
<gene>
    <name evidence="3" type="ORF">HWN39_14290</name>
</gene>
<protein>
    <submittedName>
        <fullName evidence="3">IS110 family transposase</fullName>
    </submittedName>
</protein>
<feature type="domain" description="Transposase IS110-like N-terminal" evidence="1">
    <location>
        <begin position="6"/>
        <end position="155"/>
    </location>
</feature>
<dbReference type="GO" id="GO:0003677">
    <property type="term" value="F:DNA binding"/>
    <property type="evidence" value="ECO:0007669"/>
    <property type="project" value="InterPro"/>
</dbReference>
<dbReference type="GO" id="GO:0004803">
    <property type="term" value="F:transposase activity"/>
    <property type="evidence" value="ECO:0007669"/>
    <property type="project" value="InterPro"/>
</dbReference>